<keyword evidence="2" id="KW-1185">Reference proteome</keyword>
<dbReference type="EMBL" id="AZBU02000005">
    <property type="protein sequence ID" value="TKR75890.1"/>
    <property type="molecule type" value="Genomic_DNA"/>
</dbReference>
<accession>A0A4U5N0Y1</accession>
<organism evidence="1 2">
    <name type="scientific">Steinernema carpocapsae</name>
    <name type="common">Entomopathogenic nematode</name>
    <dbReference type="NCBI Taxonomy" id="34508"/>
    <lineage>
        <taxon>Eukaryota</taxon>
        <taxon>Metazoa</taxon>
        <taxon>Ecdysozoa</taxon>
        <taxon>Nematoda</taxon>
        <taxon>Chromadorea</taxon>
        <taxon>Rhabditida</taxon>
        <taxon>Tylenchina</taxon>
        <taxon>Panagrolaimomorpha</taxon>
        <taxon>Strongyloidoidea</taxon>
        <taxon>Steinernematidae</taxon>
        <taxon>Steinernema</taxon>
    </lineage>
</organism>
<reference evidence="1 2" key="2">
    <citation type="journal article" date="2019" name="G3 (Bethesda)">
        <title>Hybrid Assembly of the Genome of the Entomopathogenic Nematode Steinernema carpocapsae Identifies the X-Chromosome.</title>
        <authorList>
            <person name="Serra L."/>
            <person name="Macchietto M."/>
            <person name="Macias-Munoz A."/>
            <person name="McGill C.J."/>
            <person name="Rodriguez I.M."/>
            <person name="Rodriguez B."/>
            <person name="Murad R."/>
            <person name="Mortazavi A."/>
        </authorList>
    </citation>
    <scope>NUCLEOTIDE SEQUENCE [LARGE SCALE GENOMIC DNA]</scope>
    <source>
        <strain evidence="1 2">ALL</strain>
    </source>
</reference>
<name>A0A4U5N0Y1_STECR</name>
<dbReference type="AlphaFoldDB" id="A0A4U5N0Y1"/>
<reference evidence="1 2" key="1">
    <citation type="journal article" date="2015" name="Genome Biol.">
        <title>Comparative genomics of Steinernema reveals deeply conserved gene regulatory networks.</title>
        <authorList>
            <person name="Dillman A.R."/>
            <person name="Macchietto M."/>
            <person name="Porter C.F."/>
            <person name="Rogers A."/>
            <person name="Williams B."/>
            <person name="Antoshechkin I."/>
            <person name="Lee M.M."/>
            <person name="Goodwin Z."/>
            <person name="Lu X."/>
            <person name="Lewis E.E."/>
            <person name="Goodrich-Blair H."/>
            <person name="Stock S.P."/>
            <person name="Adams B.J."/>
            <person name="Sternberg P.W."/>
            <person name="Mortazavi A."/>
        </authorList>
    </citation>
    <scope>NUCLEOTIDE SEQUENCE [LARGE SCALE GENOMIC DNA]</scope>
    <source>
        <strain evidence="1 2">ALL</strain>
    </source>
</reference>
<gene>
    <name evidence="1" type="ORF">L596_017119</name>
</gene>
<evidence type="ECO:0000313" key="1">
    <source>
        <dbReference type="EMBL" id="TKR75890.1"/>
    </source>
</evidence>
<dbReference type="Proteomes" id="UP000298663">
    <property type="component" value="Unassembled WGS sequence"/>
</dbReference>
<proteinExistence type="predicted"/>
<protein>
    <submittedName>
        <fullName evidence="1">Uncharacterized protein</fullName>
    </submittedName>
</protein>
<sequence length="82" mass="9449">MIRFKYWIGLQNGAGVGHFDRRSSRGPIGNSKRTARLLHSPRNVWPDSLSDTKVIFNFSKNLERLEFLPKPLKQNANLSVRL</sequence>
<evidence type="ECO:0000313" key="2">
    <source>
        <dbReference type="Proteomes" id="UP000298663"/>
    </source>
</evidence>
<comment type="caution">
    <text evidence="1">The sequence shown here is derived from an EMBL/GenBank/DDBJ whole genome shotgun (WGS) entry which is preliminary data.</text>
</comment>